<accession>A0A3Q9EFY0</accession>
<name>A0A3Q9EFY0_ISKNV</name>
<reference evidence="2" key="1">
    <citation type="submission" date="2018-10" db="EMBL/GenBank/DDBJ databases">
        <title>Phylogenomic characterization of red seabream iridovirus from Florida pompano Trachinotus carolinus maricultured in the Caribbean Sea.</title>
        <authorList>
            <person name="Koda S.A."/>
            <person name="Subramaniam K."/>
            <person name="Pouder D.B."/>
            <person name="Yanong R.P."/>
            <person name="Frasca S.Jr."/>
            <person name="Waltzek T.B."/>
        </authorList>
    </citation>
    <scope>NUCLEOTIDE SEQUENCE [LARGE SCALE GENOMIC DNA]</scope>
    <source>
        <strain evidence="2">PIV2010</strain>
        <strain evidence="3">PIV2014a</strain>
        <strain evidence="4">PIV2016</strain>
    </source>
</reference>
<keyword evidence="1" id="KW-0472">Membrane</keyword>
<feature type="transmembrane region" description="Helical" evidence="1">
    <location>
        <begin position="20"/>
        <end position="42"/>
    </location>
</feature>
<keyword evidence="1" id="KW-1133">Transmembrane helix</keyword>
<gene>
    <name evidence="2" type="primary">ORF50</name>
</gene>
<organism evidence="2">
    <name type="scientific">Pompano iridovirus</name>
    <dbReference type="NCBI Taxonomy" id="2494350"/>
    <lineage>
        <taxon>Viruses</taxon>
        <taxon>Varidnaviria</taxon>
        <taxon>Bamfordvirae</taxon>
        <taxon>Nucleocytoviricota</taxon>
        <taxon>Megaviricetes</taxon>
        <taxon>Pimascovirales</taxon>
        <taxon>Pimascovirales incertae sedis</taxon>
        <taxon>Iridoviridae</taxon>
        <taxon>Alphairidovirinae</taxon>
        <taxon>Megalocytivirus</taxon>
        <taxon>Megalocytivirus pagrus1</taxon>
        <taxon>Infectious spleen and kidney necrosis virus</taxon>
    </lineage>
</organism>
<dbReference type="EMBL" id="MK098186">
    <property type="protein sequence ID" value="AZQ20912.1"/>
    <property type="molecule type" value="Genomic_DNA"/>
</dbReference>
<evidence type="ECO:0000313" key="3">
    <source>
        <dbReference type="EMBL" id="AZQ20912.1"/>
    </source>
</evidence>
<dbReference type="EMBL" id="MK098185">
    <property type="protein sequence ID" value="AZQ20798.1"/>
    <property type="molecule type" value="Genomic_DNA"/>
</dbReference>
<protein>
    <submittedName>
        <fullName evidence="2">Uncharacterized protein</fullName>
    </submittedName>
</protein>
<dbReference type="EMBL" id="MK098187">
    <property type="protein sequence ID" value="AZQ21040.1"/>
    <property type="molecule type" value="Genomic_DNA"/>
</dbReference>
<evidence type="ECO:0000313" key="2">
    <source>
        <dbReference type="EMBL" id="AZQ20798.1"/>
    </source>
</evidence>
<sequence>MYTKYELDFLPLAHLKTCKQQVACLLGGQYHYVCMMILIVAVQRDMRSSVYVRNML</sequence>
<evidence type="ECO:0000313" key="4">
    <source>
        <dbReference type="EMBL" id="AZQ21040.1"/>
    </source>
</evidence>
<dbReference type="Proteomes" id="UP000319271">
    <property type="component" value="Segment"/>
</dbReference>
<proteinExistence type="predicted"/>
<evidence type="ECO:0000256" key="1">
    <source>
        <dbReference type="SAM" id="Phobius"/>
    </source>
</evidence>
<keyword evidence="1" id="KW-0812">Transmembrane</keyword>
<dbReference type="Proteomes" id="UP000317388">
    <property type="component" value="Segment"/>
</dbReference>
<dbReference type="Proteomes" id="UP000319415">
    <property type="component" value="Segment"/>
</dbReference>